<feature type="region of interest" description="Disordered" evidence="2">
    <location>
        <begin position="156"/>
        <end position="176"/>
    </location>
</feature>
<accession>A0A813J1E4</accession>
<reference evidence="4" key="1">
    <citation type="submission" date="2021-02" db="EMBL/GenBank/DDBJ databases">
        <authorList>
            <person name="Dougan E. K."/>
            <person name="Rhodes N."/>
            <person name="Thang M."/>
            <person name="Chan C."/>
        </authorList>
    </citation>
    <scope>NUCLEOTIDE SEQUENCE</scope>
</reference>
<evidence type="ECO:0000313" key="3">
    <source>
        <dbReference type="EMBL" id="CAE8595809.1"/>
    </source>
</evidence>
<sequence length="234" mass="24718">MLGLCGSVIHATSIDTQAPKNLGKAHLARELRGSVCKLSEAATAPVPSPPALAAAAAAPATGLPGPFAVMRGGSASASNSPSRDARSIATAVGPSNDLIQERLKSELARRAEEMDRLLLEASQRQLLIAELEREAFERDEELSLVRSSLAEVSASTNHAANGGSRCPSPEQAPVKKLQDDLRRRQAEEVELQNRLEALHAAVLEKQREVSSQAEATAEITNEVEGGLVEGALHQ</sequence>
<organism evidence="4 5">
    <name type="scientific">Polarella glacialis</name>
    <name type="common">Dinoflagellate</name>
    <dbReference type="NCBI Taxonomy" id="89957"/>
    <lineage>
        <taxon>Eukaryota</taxon>
        <taxon>Sar</taxon>
        <taxon>Alveolata</taxon>
        <taxon>Dinophyceae</taxon>
        <taxon>Suessiales</taxon>
        <taxon>Suessiaceae</taxon>
        <taxon>Polarella</taxon>
    </lineage>
</organism>
<comment type="caution">
    <text evidence="4">The sequence shown here is derived from an EMBL/GenBank/DDBJ whole genome shotgun (WGS) entry which is preliminary data.</text>
</comment>
<dbReference type="Proteomes" id="UP000626109">
    <property type="component" value="Unassembled WGS sequence"/>
</dbReference>
<proteinExistence type="predicted"/>
<keyword evidence="1" id="KW-0175">Coiled coil</keyword>
<evidence type="ECO:0000313" key="4">
    <source>
        <dbReference type="EMBL" id="CAE8664445.1"/>
    </source>
</evidence>
<name>A0A813J1E4_POLGL</name>
<feature type="non-terminal residue" evidence="4">
    <location>
        <position position="234"/>
    </location>
</feature>
<dbReference type="AlphaFoldDB" id="A0A813J1E4"/>
<evidence type="ECO:0000256" key="1">
    <source>
        <dbReference type="SAM" id="Coils"/>
    </source>
</evidence>
<dbReference type="EMBL" id="CAJNNW010019367">
    <property type="protein sequence ID" value="CAE8664445.1"/>
    <property type="molecule type" value="Genomic_DNA"/>
</dbReference>
<evidence type="ECO:0000313" key="6">
    <source>
        <dbReference type="Proteomes" id="UP000654075"/>
    </source>
</evidence>
<evidence type="ECO:0000313" key="5">
    <source>
        <dbReference type="Proteomes" id="UP000626109"/>
    </source>
</evidence>
<evidence type="ECO:0000256" key="2">
    <source>
        <dbReference type="SAM" id="MobiDB-lite"/>
    </source>
</evidence>
<keyword evidence="6" id="KW-1185">Reference proteome</keyword>
<dbReference type="EMBL" id="CAJNNV010008134">
    <property type="protein sequence ID" value="CAE8595809.1"/>
    <property type="molecule type" value="Genomic_DNA"/>
</dbReference>
<feature type="coiled-coil region" evidence="1">
    <location>
        <begin position="100"/>
        <end position="139"/>
    </location>
</feature>
<dbReference type="Proteomes" id="UP000654075">
    <property type="component" value="Unassembled WGS sequence"/>
</dbReference>
<gene>
    <name evidence="3" type="ORF">PGLA1383_LOCUS14304</name>
    <name evidence="4" type="ORF">PGLA2088_LOCUS15588</name>
</gene>
<protein>
    <submittedName>
        <fullName evidence="4">Uncharacterized protein</fullName>
    </submittedName>
</protein>
<feature type="region of interest" description="Disordered" evidence="2">
    <location>
        <begin position="207"/>
        <end position="234"/>
    </location>
</feature>